<reference evidence="2" key="1">
    <citation type="submission" date="2022-10" db="EMBL/GenBank/DDBJ databases">
        <authorList>
            <person name="Chen Y."/>
            <person name="Dougan E. K."/>
            <person name="Chan C."/>
            <person name="Rhodes N."/>
            <person name="Thang M."/>
        </authorList>
    </citation>
    <scope>NUCLEOTIDE SEQUENCE</scope>
</reference>
<evidence type="ECO:0000313" key="3">
    <source>
        <dbReference type="EMBL" id="CAL1172160.1"/>
    </source>
</evidence>
<accession>A0A9P1GQ10</accession>
<name>A0A9P1GQ10_9DINO</name>
<feature type="region of interest" description="Disordered" evidence="1">
    <location>
        <begin position="25"/>
        <end position="55"/>
    </location>
</feature>
<dbReference type="EMBL" id="CAMXCT020006713">
    <property type="protein sequence ID" value="CAL1172160.1"/>
    <property type="molecule type" value="Genomic_DNA"/>
</dbReference>
<keyword evidence="4" id="KW-1185">Reference proteome</keyword>
<evidence type="ECO:0000313" key="2">
    <source>
        <dbReference type="EMBL" id="CAI4018785.1"/>
    </source>
</evidence>
<evidence type="ECO:0000313" key="4">
    <source>
        <dbReference type="Proteomes" id="UP001152797"/>
    </source>
</evidence>
<organism evidence="2">
    <name type="scientific">Cladocopium goreaui</name>
    <dbReference type="NCBI Taxonomy" id="2562237"/>
    <lineage>
        <taxon>Eukaryota</taxon>
        <taxon>Sar</taxon>
        <taxon>Alveolata</taxon>
        <taxon>Dinophyceae</taxon>
        <taxon>Suessiales</taxon>
        <taxon>Symbiodiniaceae</taxon>
        <taxon>Cladocopium</taxon>
    </lineage>
</organism>
<proteinExistence type="predicted"/>
<evidence type="ECO:0000256" key="1">
    <source>
        <dbReference type="SAM" id="MobiDB-lite"/>
    </source>
</evidence>
<dbReference type="Proteomes" id="UP001152797">
    <property type="component" value="Unassembled WGS sequence"/>
</dbReference>
<gene>
    <name evidence="2" type="ORF">C1SCF055_LOCUS43325</name>
</gene>
<dbReference type="EMBL" id="CAMXCT010006713">
    <property type="protein sequence ID" value="CAI4018785.1"/>
    <property type="molecule type" value="Genomic_DNA"/>
</dbReference>
<sequence length="296" mass="33288">MGKRVFVEISETECIVTPRKKAPRRLKLAQSVPKEAKLKEGNPQEAPSPTKSLGSKILAHTPSRMDDIREEQERRFRVAVCQSTGAILRAVLPFSDLPKAEIYAYHAVQHYFMYRSFRHTNFQVATLTAASKALKDSGSALSEDDLIEELRAQHSGTEAGLEVYPQEVREEMALLEEHMKSWDGNTRYVDLLSTVEDGMNQLLQALSKEDLKAVTMLALKEKAQDFAVNAMLGPASLVFRPEALAAVAVAMGARWIFRELQDEILKQILQDKSPEFQQEIRQAMKEVLLTLRTGFG</sequence>
<dbReference type="EMBL" id="CAMXCT030006713">
    <property type="protein sequence ID" value="CAL4806097.1"/>
    <property type="molecule type" value="Genomic_DNA"/>
</dbReference>
<protein>
    <submittedName>
        <fullName evidence="2">Uncharacterized protein</fullName>
    </submittedName>
</protein>
<comment type="caution">
    <text evidence="2">The sequence shown here is derived from an EMBL/GenBank/DDBJ whole genome shotgun (WGS) entry which is preliminary data.</text>
</comment>
<reference evidence="3" key="2">
    <citation type="submission" date="2024-04" db="EMBL/GenBank/DDBJ databases">
        <authorList>
            <person name="Chen Y."/>
            <person name="Shah S."/>
            <person name="Dougan E. K."/>
            <person name="Thang M."/>
            <person name="Chan C."/>
        </authorList>
    </citation>
    <scope>NUCLEOTIDE SEQUENCE [LARGE SCALE GENOMIC DNA]</scope>
</reference>
<dbReference type="AlphaFoldDB" id="A0A9P1GQ10"/>